<evidence type="ECO:0000256" key="2">
    <source>
        <dbReference type="ARBA" id="ARBA00010871"/>
    </source>
</evidence>
<evidence type="ECO:0000256" key="8">
    <source>
        <dbReference type="ARBA" id="ARBA00022960"/>
    </source>
</evidence>
<comment type="pathway">
    <text evidence="12">Cell wall biogenesis; peptidoglycan biosynthesis.</text>
</comment>
<dbReference type="GO" id="GO:0005524">
    <property type="term" value="F:ATP binding"/>
    <property type="evidence" value="ECO:0007669"/>
    <property type="project" value="UniProtKB-UniRule"/>
</dbReference>
<comment type="catalytic activity">
    <reaction evidence="12">
        <text>2 D-alanine + ATP = D-alanyl-D-alanine + ADP + phosphate + H(+)</text>
        <dbReference type="Rhea" id="RHEA:11224"/>
        <dbReference type="ChEBI" id="CHEBI:15378"/>
        <dbReference type="ChEBI" id="CHEBI:30616"/>
        <dbReference type="ChEBI" id="CHEBI:43474"/>
        <dbReference type="ChEBI" id="CHEBI:57416"/>
        <dbReference type="ChEBI" id="CHEBI:57822"/>
        <dbReference type="ChEBI" id="CHEBI:456216"/>
        <dbReference type="EC" id="6.3.2.4"/>
    </reaction>
</comment>
<evidence type="ECO:0000256" key="11">
    <source>
        <dbReference type="ARBA" id="ARBA00023316"/>
    </source>
</evidence>
<evidence type="ECO:0000256" key="13">
    <source>
        <dbReference type="PIRSR" id="PIRSR039102-1"/>
    </source>
</evidence>
<name>A0A0R2LP54_9LACO</name>
<keyword evidence="6 15" id="KW-0067">ATP-binding</keyword>
<dbReference type="InterPro" id="IPR011761">
    <property type="entry name" value="ATP-grasp"/>
</dbReference>
<dbReference type="UniPathway" id="UPA00219"/>
<dbReference type="Gene3D" id="3.30.1490.20">
    <property type="entry name" value="ATP-grasp fold, A domain"/>
    <property type="match status" value="1"/>
</dbReference>
<dbReference type="GO" id="GO:0008360">
    <property type="term" value="P:regulation of cell shape"/>
    <property type="evidence" value="ECO:0007669"/>
    <property type="project" value="UniProtKB-KW"/>
</dbReference>
<dbReference type="InterPro" id="IPR016185">
    <property type="entry name" value="PreATP-grasp_dom_sf"/>
</dbReference>
<feature type="active site" evidence="13">
    <location>
        <position position="19"/>
    </location>
</feature>
<keyword evidence="12" id="KW-0963">Cytoplasm</keyword>
<keyword evidence="5 15" id="KW-0547">Nucleotide-binding</keyword>
<evidence type="ECO:0000256" key="15">
    <source>
        <dbReference type="PROSITE-ProRule" id="PRU00409"/>
    </source>
</evidence>
<keyword evidence="8 12" id="KW-0133">Cell shape</keyword>
<evidence type="ECO:0000256" key="7">
    <source>
        <dbReference type="ARBA" id="ARBA00022842"/>
    </source>
</evidence>
<evidence type="ECO:0000256" key="9">
    <source>
        <dbReference type="ARBA" id="ARBA00022984"/>
    </source>
</evidence>
<dbReference type="EC" id="6.3.2.4" evidence="12"/>
<dbReference type="InterPro" id="IPR000291">
    <property type="entry name" value="D-Ala_lig_Van_CS"/>
</dbReference>
<dbReference type="PROSITE" id="PS00843">
    <property type="entry name" value="DALA_DALA_LIGASE_1"/>
    <property type="match status" value="1"/>
</dbReference>
<dbReference type="PROSITE" id="PS00844">
    <property type="entry name" value="DALA_DALA_LIGASE_2"/>
    <property type="match status" value="1"/>
</dbReference>
<evidence type="ECO:0000256" key="1">
    <source>
        <dbReference type="ARBA" id="ARBA00001936"/>
    </source>
</evidence>
<dbReference type="PROSITE" id="PS50975">
    <property type="entry name" value="ATP_GRASP"/>
    <property type="match status" value="1"/>
</dbReference>
<comment type="cofactor">
    <cofactor evidence="14">
        <name>Mg(2+)</name>
        <dbReference type="ChEBI" id="CHEBI:18420"/>
    </cofactor>
    <cofactor evidence="14">
        <name>Mn(2+)</name>
        <dbReference type="ChEBI" id="CHEBI:29035"/>
    </cofactor>
    <text evidence="14">Binds 2 magnesium or manganese ions per subunit.</text>
</comment>
<evidence type="ECO:0000256" key="10">
    <source>
        <dbReference type="ARBA" id="ARBA00023211"/>
    </source>
</evidence>
<evidence type="ECO:0000313" key="18">
    <source>
        <dbReference type="Proteomes" id="UP000051906"/>
    </source>
</evidence>
<feature type="binding site" evidence="14">
    <location>
        <position position="317"/>
    </location>
    <ligand>
        <name>Mg(2+)</name>
        <dbReference type="ChEBI" id="CHEBI:18420"/>
        <label>2</label>
    </ligand>
</feature>
<dbReference type="EMBL" id="JQCA01000072">
    <property type="protein sequence ID" value="KRO03566.1"/>
    <property type="molecule type" value="Genomic_DNA"/>
</dbReference>
<feature type="binding site" evidence="14">
    <location>
        <position position="315"/>
    </location>
    <ligand>
        <name>Mg(2+)</name>
        <dbReference type="ChEBI" id="CHEBI:18420"/>
        <label>2</label>
    </ligand>
</feature>
<keyword evidence="3 12" id="KW-0436">Ligase</keyword>
<comment type="function">
    <text evidence="12">Cell wall formation.</text>
</comment>
<dbReference type="PANTHER" id="PTHR23132">
    <property type="entry name" value="D-ALANINE--D-ALANINE LIGASE"/>
    <property type="match status" value="1"/>
</dbReference>
<evidence type="ECO:0000256" key="6">
    <source>
        <dbReference type="ARBA" id="ARBA00022840"/>
    </source>
</evidence>
<dbReference type="Pfam" id="PF07478">
    <property type="entry name" value="Dala_Dala_lig_C"/>
    <property type="match status" value="1"/>
</dbReference>
<comment type="similarity">
    <text evidence="2 12">Belongs to the D-alanine--D-alanine ligase family.</text>
</comment>
<feature type="domain" description="ATP-grasp" evidence="16">
    <location>
        <begin position="142"/>
        <end position="348"/>
    </location>
</feature>
<dbReference type="RefSeq" id="WP_057878619.1">
    <property type="nucleotide sequence ID" value="NZ_JQCA01000072.1"/>
</dbReference>
<dbReference type="OrthoDB" id="9813261at2"/>
<keyword evidence="18" id="KW-1185">Reference proteome</keyword>
<dbReference type="PIRSF" id="PIRSF039102">
    <property type="entry name" value="Ddl/VanB"/>
    <property type="match status" value="1"/>
</dbReference>
<dbReference type="GO" id="GO:0046872">
    <property type="term" value="F:metal ion binding"/>
    <property type="evidence" value="ECO:0007669"/>
    <property type="project" value="UniProtKB-KW"/>
</dbReference>
<organism evidence="17 18">
    <name type="scientific">Levilactobacillus paucivorans</name>
    <dbReference type="NCBI Taxonomy" id="616990"/>
    <lineage>
        <taxon>Bacteria</taxon>
        <taxon>Bacillati</taxon>
        <taxon>Bacillota</taxon>
        <taxon>Bacilli</taxon>
        <taxon>Lactobacillales</taxon>
        <taxon>Lactobacillaceae</taxon>
        <taxon>Levilactobacillus</taxon>
    </lineage>
</organism>
<evidence type="ECO:0000256" key="14">
    <source>
        <dbReference type="PIRSR" id="PIRSR039102-3"/>
    </source>
</evidence>
<dbReference type="GO" id="GO:0009252">
    <property type="term" value="P:peptidoglycan biosynthetic process"/>
    <property type="evidence" value="ECO:0007669"/>
    <property type="project" value="UniProtKB-UniRule"/>
</dbReference>
<evidence type="ECO:0000256" key="3">
    <source>
        <dbReference type="ARBA" id="ARBA00022598"/>
    </source>
</evidence>
<dbReference type="PANTHER" id="PTHR23132:SF25">
    <property type="entry name" value="D-ALANINE--D-ALANINE LIGASE A"/>
    <property type="match status" value="1"/>
</dbReference>
<dbReference type="GO" id="GO:0005829">
    <property type="term" value="C:cytosol"/>
    <property type="evidence" value="ECO:0007669"/>
    <property type="project" value="TreeGrafter"/>
</dbReference>
<dbReference type="GO" id="GO:0071555">
    <property type="term" value="P:cell wall organization"/>
    <property type="evidence" value="ECO:0007669"/>
    <property type="project" value="UniProtKB-KW"/>
</dbReference>
<gene>
    <name evidence="12" type="primary">ddl</name>
    <name evidence="17" type="ORF">IV54_GL000015</name>
</gene>
<dbReference type="STRING" id="616990.IV54_GL000015"/>
<comment type="subcellular location">
    <subcellularLocation>
        <location evidence="12">Cytoplasm</location>
    </subcellularLocation>
</comment>
<protein>
    <recommendedName>
        <fullName evidence="12">D-alanine--D-alanine ligase</fullName>
        <ecNumber evidence="12">6.3.2.4</ecNumber>
    </recommendedName>
    <alternativeName>
        <fullName evidence="12">D-Ala-D-Ala ligase</fullName>
    </alternativeName>
    <alternativeName>
        <fullName evidence="12">D-alanylalanine synthetase</fullName>
    </alternativeName>
</protein>
<keyword evidence="9 12" id="KW-0573">Peptidoglycan synthesis</keyword>
<evidence type="ECO:0000256" key="4">
    <source>
        <dbReference type="ARBA" id="ARBA00022723"/>
    </source>
</evidence>
<keyword evidence="4 14" id="KW-0479">Metal-binding</keyword>
<feature type="binding site" evidence="14">
    <location>
        <position position="315"/>
    </location>
    <ligand>
        <name>Mg(2+)</name>
        <dbReference type="ChEBI" id="CHEBI:18420"/>
        <label>1</label>
    </ligand>
</feature>
<dbReference type="InterPro" id="IPR011095">
    <property type="entry name" value="Dala_Dala_lig_C"/>
</dbReference>
<dbReference type="Pfam" id="PF01820">
    <property type="entry name" value="Dala_Dala_lig_N"/>
    <property type="match status" value="1"/>
</dbReference>
<comment type="cofactor">
    <cofactor evidence="1">
        <name>Mn(2+)</name>
        <dbReference type="ChEBI" id="CHEBI:29035"/>
    </cofactor>
</comment>
<dbReference type="PATRIC" id="fig|616990.3.peg.18"/>
<dbReference type="Proteomes" id="UP000051906">
    <property type="component" value="Unassembled WGS sequence"/>
</dbReference>
<dbReference type="HAMAP" id="MF_00047">
    <property type="entry name" value="Dala_Dala_lig"/>
    <property type="match status" value="1"/>
</dbReference>
<dbReference type="AlphaFoldDB" id="A0A0R2LP54"/>
<dbReference type="InterPro" id="IPR005905">
    <property type="entry name" value="D_ala_D_ala"/>
</dbReference>
<evidence type="ECO:0000259" key="16">
    <source>
        <dbReference type="PROSITE" id="PS50975"/>
    </source>
</evidence>
<keyword evidence="11 12" id="KW-0961">Cell wall biogenesis/degradation</keyword>
<dbReference type="NCBIfam" id="NF002528">
    <property type="entry name" value="PRK01966.1-4"/>
    <property type="match status" value="1"/>
</dbReference>
<evidence type="ECO:0000256" key="12">
    <source>
        <dbReference type="HAMAP-Rule" id="MF_00047"/>
    </source>
</evidence>
<feature type="active site" evidence="13">
    <location>
        <position position="188"/>
    </location>
</feature>
<reference evidence="17 18" key="1">
    <citation type="journal article" date="2015" name="Genome Announc.">
        <title>Expanding the biotechnology potential of lactobacilli through comparative genomics of 213 strains and associated genera.</title>
        <authorList>
            <person name="Sun Z."/>
            <person name="Harris H.M."/>
            <person name="McCann A."/>
            <person name="Guo C."/>
            <person name="Argimon S."/>
            <person name="Zhang W."/>
            <person name="Yang X."/>
            <person name="Jeffery I.B."/>
            <person name="Cooney J.C."/>
            <person name="Kagawa T.F."/>
            <person name="Liu W."/>
            <person name="Song Y."/>
            <person name="Salvetti E."/>
            <person name="Wrobel A."/>
            <person name="Rasinkangas P."/>
            <person name="Parkhill J."/>
            <person name="Rea M.C."/>
            <person name="O'Sullivan O."/>
            <person name="Ritari J."/>
            <person name="Douillard F.P."/>
            <person name="Paul Ross R."/>
            <person name="Yang R."/>
            <person name="Briner A.E."/>
            <person name="Felis G.E."/>
            <person name="de Vos W.M."/>
            <person name="Barrangou R."/>
            <person name="Klaenhammer T.R."/>
            <person name="Caufield P.W."/>
            <person name="Cui Y."/>
            <person name="Zhang H."/>
            <person name="O'Toole P.W."/>
        </authorList>
    </citation>
    <scope>NUCLEOTIDE SEQUENCE [LARGE SCALE GENOMIC DNA]</scope>
    <source>
        <strain evidence="17 18">DSM 22467</strain>
    </source>
</reference>
<proteinExistence type="inferred from homology"/>
<keyword evidence="10 14" id="KW-0464">Manganese</keyword>
<dbReference type="NCBIfam" id="TIGR01205">
    <property type="entry name" value="D_ala_D_alaTIGR"/>
    <property type="match status" value="1"/>
</dbReference>
<comment type="caution">
    <text evidence="17">The sequence shown here is derived from an EMBL/GenBank/DDBJ whole genome shotgun (WGS) entry which is preliminary data.</text>
</comment>
<evidence type="ECO:0000256" key="5">
    <source>
        <dbReference type="ARBA" id="ARBA00022741"/>
    </source>
</evidence>
<dbReference type="InterPro" id="IPR011127">
    <property type="entry name" value="Dala_Dala_lig_N"/>
</dbReference>
<dbReference type="GO" id="GO:0008716">
    <property type="term" value="F:D-alanine-D-alanine ligase activity"/>
    <property type="evidence" value="ECO:0007669"/>
    <property type="project" value="UniProtKB-UniRule"/>
</dbReference>
<keyword evidence="7 14" id="KW-0460">Magnesium</keyword>
<accession>A0A0R2LP54</accession>
<evidence type="ECO:0000313" key="17">
    <source>
        <dbReference type="EMBL" id="KRO03566.1"/>
    </source>
</evidence>
<dbReference type="Gene3D" id="3.30.470.20">
    <property type="entry name" value="ATP-grasp fold, B domain"/>
    <property type="match status" value="1"/>
</dbReference>
<dbReference type="InterPro" id="IPR013815">
    <property type="entry name" value="ATP_grasp_subdomain_1"/>
</dbReference>
<feature type="active site" evidence="13">
    <location>
        <position position="326"/>
    </location>
</feature>
<feature type="binding site" evidence="14">
    <location>
        <position position="302"/>
    </location>
    <ligand>
        <name>Mg(2+)</name>
        <dbReference type="ChEBI" id="CHEBI:18420"/>
        <label>1</label>
    </ligand>
</feature>
<dbReference type="Gene3D" id="3.40.50.20">
    <property type="match status" value="1"/>
</dbReference>
<sequence>MEKKTKLHVGLLFGGNSSEHDVSKRSAHNIYDAMDKSHYDVSLFLLTRSGFVLSDAASRRVFDGEDEATVAAEELTKVDSSNPLAPIWNLSQAKDIDVFFPIIHGNLGEDGTIQGLFRLLKKPFVGSGVLASATSFDKDLTKQVLTTHGIQNTKYVVITPENRNENDYETIKAKLGANVFIKPANQGSSVGIHKATNATEYDEGLADAFRYDFKVLVEETIAGPEEVEISILGNEKPQASRLGAIRVPESDVFYDYNNKFVDASGVTFEVPVDLPADLTTEITTMGLRTYAALGLKGMARIDYLVSKDGVPYVGEVNTLPGFTNISLYPQLWQASGISYADLIDRLIQLALDEFDYQGELAYDFIPLDNASAASTYKPKSK</sequence>
<dbReference type="SUPFAM" id="SSF52440">
    <property type="entry name" value="PreATP-grasp domain"/>
    <property type="match status" value="1"/>
</dbReference>
<dbReference type="SUPFAM" id="SSF56059">
    <property type="entry name" value="Glutathione synthetase ATP-binding domain-like"/>
    <property type="match status" value="1"/>
</dbReference>